<dbReference type="EMBL" id="SOQX01000001">
    <property type="protein sequence ID" value="TDY04087.1"/>
    <property type="molecule type" value="Genomic_DNA"/>
</dbReference>
<sequence>MSSNVARVKAKKSTIAILVLIAVGFYIAIFAKYW</sequence>
<proteinExistence type="predicted"/>
<name>A0A4R8J198_9GAMM</name>
<protein>
    <submittedName>
        <fullName evidence="2">Uncharacterized protein</fullName>
    </submittedName>
</protein>
<evidence type="ECO:0000313" key="2">
    <source>
        <dbReference type="EMBL" id="TDY04087.1"/>
    </source>
</evidence>
<accession>A0A4R8J198</accession>
<dbReference type="AlphaFoldDB" id="A0A4R8J198"/>
<dbReference type="Proteomes" id="UP000294914">
    <property type="component" value="Unassembled WGS sequence"/>
</dbReference>
<keyword evidence="3" id="KW-1185">Reference proteome</keyword>
<organism evidence="2 3">
    <name type="scientific">Thiohalophilus thiocyanatoxydans</name>
    <dbReference type="NCBI Taxonomy" id="381308"/>
    <lineage>
        <taxon>Bacteria</taxon>
        <taxon>Pseudomonadati</taxon>
        <taxon>Pseudomonadota</taxon>
        <taxon>Gammaproteobacteria</taxon>
        <taxon>Thiohalomonadales</taxon>
        <taxon>Thiohalophilaceae</taxon>
        <taxon>Thiohalophilus</taxon>
    </lineage>
</organism>
<gene>
    <name evidence="2" type="ORF">EDC23_0459</name>
</gene>
<evidence type="ECO:0000313" key="3">
    <source>
        <dbReference type="Proteomes" id="UP000294914"/>
    </source>
</evidence>
<comment type="caution">
    <text evidence="2">The sequence shown here is derived from an EMBL/GenBank/DDBJ whole genome shotgun (WGS) entry which is preliminary data.</text>
</comment>
<keyword evidence="1" id="KW-1133">Transmembrane helix</keyword>
<keyword evidence="1" id="KW-0472">Membrane</keyword>
<evidence type="ECO:0000256" key="1">
    <source>
        <dbReference type="SAM" id="Phobius"/>
    </source>
</evidence>
<reference evidence="2 3" key="1">
    <citation type="submission" date="2019-03" db="EMBL/GenBank/DDBJ databases">
        <title>Genomic Encyclopedia of Type Strains, Phase IV (KMG-IV): sequencing the most valuable type-strain genomes for metagenomic binning, comparative biology and taxonomic classification.</title>
        <authorList>
            <person name="Goeker M."/>
        </authorList>
    </citation>
    <scope>NUCLEOTIDE SEQUENCE [LARGE SCALE GENOMIC DNA]</scope>
    <source>
        <strain evidence="2 3">DSM 16326</strain>
    </source>
</reference>
<feature type="transmembrane region" description="Helical" evidence="1">
    <location>
        <begin position="12"/>
        <end position="31"/>
    </location>
</feature>
<keyword evidence="1" id="KW-0812">Transmembrane</keyword>